<keyword evidence="1" id="KW-0472">Membrane</keyword>
<reference evidence="2" key="2">
    <citation type="submission" date="2020-05" db="UniProtKB">
        <authorList>
            <consortium name="EnsemblMetazoa"/>
        </authorList>
    </citation>
    <scope>IDENTIFICATION</scope>
    <source>
        <strain evidence="2">IAEA</strain>
    </source>
</reference>
<keyword evidence="1" id="KW-0812">Transmembrane</keyword>
<feature type="transmembrane region" description="Helical" evidence="1">
    <location>
        <begin position="149"/>
        <end position="171"/>
    </location>
</feature>
<proteinExistence type="predicted"/>
<evidence type="ECO:0000313" key="3">
    <source>
        <dbReference type="Proteomes" id="UP000091820"/>
    </source>
</evidence>
<sequence length="233" mass="27201">MFSFKKVLFEKNFNTKQKNIFLSVGMNSKWFRFLGSYQMSPLPTTYIRADGVIFPSASFSKTNIIIFYSMLQTLSVKHDRKQNDYNTWGQNDLNQRNSDKKQNLIADQKTIGWLGIAIFFHQLLVRYSLILINRRNVYDRIQHKLRANLIMFALILLVMTINWLFLCLSSLLYEGLLYAHIIINALQGPLLLYICVIRQTHVTFLLKKSCCYNKPPAASDSGDEMHYMNGNNY</sequence>
<dbReference type="InterPro" id="IPR052808">
    <property type="entry name" value="GPCR_Mth-like"/>
</dbReference>
<dbReference type="VEuPathDB" id="VectorBase:GBRI028307"/>
<dbReference type="STRING" id="37001.A0A1A9WQK3"/>
<evidence type="ECO:0000313" key="2">
    <source>
        <dbReference type="EnsemblMetazoa" id="GBRI028307-PA"/>
    </source>
</evidence>
<reference evidence="3" key="1">
    <citation type="submission" date="2014-03" db="EMBL/GenBank/DDBJ databases">
        <authorList>
            <person name="Aksoy S."/>
            <person name="Warren W."/>
            <person name="Wilson R.K."/>
        </authorList>
    </citation>
    <scope>NUCLEOTIDE SEQUENCE [LARGE SCALE GENOMIC DNA]</scope>
    <source>
        <strain evidence="3">IAEA</strain>
    </source>
</reference>
<organism evidence="2 3">
    <name type="scientific">Glossina brevipalpis</name>
    <dbReference type="NCBI Taxonomy" id="37001"/>
    <lineage>
        <taxon>Eukaryota</taxon>
        <taxon>Metazoa</taxon>
        <taxon>Ecdysozoa</taxon>
        <taxon>Arthropoda</taxon>
        <taxon>Hexapoda</taxon>
        <taxon>Insecta</taxon>
        <taxon>Pterygota</taxon>
        <taxon>Neoptera</taxon>
        <taxon>Endopterygota</taxon>
        <taxon>Diptera</taxon>
        <taxon>Brachycera</taxon>
        <taxon>Muscomorpha</taxon>
        <taxon>Hippoboscoidea</taxon>
        <taxon>Glossinidae</taxon>
        <taxon>Glossina</taxon>
    </lineage>
</organism>
<keyword evidence="3" id="KW-1185">Reference proteome</keyword>
<dbReference type="Proteomes" id="UP000091820">
    <property type="component" value="Unassembled WGS sequence"/>
</dbReference>
<accession>A0A1A9WQK3</accession>
<dbReference type="PANTHER" id="PTHR46953:SF2">
    <property type="entry name" value="G-PROTEIN COUPLED RECEPTOR MTH-LIKE 5-RELATED"/>
    <property type="match status" value="1"/>
</dbReference>
<evidence type="ECO:0008006" key="4">
    <source>
        <dbReference type="Google" id="ProtNLM"/>
    </source>
</evidence>
<dbReference type="PANTHER" id="PTHR46953">
    <property type="entry name" value="G-PROTEIN COUPLED RECEPTOR MTH-LIKE 1-RELATED"/>
    <property type="match status" value="1"/>
</dbReference>
<feature type="transmembrane region" description="Helical" evidence="1">
    <location>
        <begin position="177"/>
        <end position="197"/>
    </location>
</feature>
<dbReference type="EnsemblMetazoa" id="GBRI028307-RA">
    <property type="protein sequence ID" value="GBRI028307-PA"/>
    <property type="gene ID" value="GBRI028307"/>
</dbReference>
<keyword evidence="1" id="KW-1133">Transmembrane helix</keyword>
<dbReference type="AlphaFoldDB" id="A0A1A9WQK3"/>
<protein>
    <recommendedName>
        <fullName evidence="4">G-protein coupled receptors family 2 profile 2 domain-containing protein</fullName>
    </recommendedName>
</protein>
<feature type="transmembrane region" description="Helical" evidence="1">
    <location>
        <begin position="111"/>
        <end position="129"/>
    </location>
</feature>
<evidence type="ECO:0000256" key="1">
    <source>
        <dbReference type="SAM" id="Phobius"/>
    </source>
</evidence>
<name>A0A1A9WQK3_9MUSC</name>